<gene>
    <name evidence="2" type="ORF">F5X68DRAFT_234538</name>
</gene>
<reference evidence="2" key="1">
    <citation type="journal article" date="2021" name="Nat. Commun.">
        <title>Genetic determinants of endophytism in the Arabidopsis root mycobiome.</title>
        <authorList>
            <person name="Mesny F."/>
            <person name="Miyauchi S."/>
            <person name="Thiergart T."/>
            <person name="Pickel B."/>
            <person name="Atanasova L."/>
            <person name="Karlsson M."/>
            <person name="Huettel B."/>
            <person name="Barry K.W."/>
            <person name="Haridas S."/>
            <person name="Chen C."/>
            <person name="Bauer D."/>
            <person name="Andreopoulos W."/>
            <person name="Pangilinan J."/>
            <person name="LaButti K."/>
            <person name="Riley R."/>
            <person name="Lipzen A."/>
            <person name="Clum A."/>
            <person name="Drula E."/>
            <person name="Henrissat B."/>
            <person name="Kohler A."/>
            <person name="Grigoriev I.V."/>
            <person name="Martin F.M."/>
            <person name="Hacquard S."/>
        </authorList>
    </citation>
    <scope>NUCLEOTIDE SEQUENCE</scope>
    <source>
        <strain evidence="2">MPI-SDFR-AT-0117</strain>
    </source>
</reference>
<dbReference type="AlphaFoldDB" id="A0A9P9A687"/>
<evidence type="ECO:0000259" key="1">
    <source>
        <dbReference type="Pfam" id="PF20150"/>
    </source>
</evidence>
<dbReference type="Pfam" id="PF20150">
    <property type="entry name" value="2EXR"/>
    <property type="match status" value="1"/>
</dbReference>
<dbReference type="PANTHER" id="PTHR35910:SF1">
    <property type="entry name" value="2EXR DOMAIN-CONTAINING PROTEIN"/>
    <property type="match status" value="1"/>
</dbReference>
<proteinExistence type="predicted"/>
<dbReference type="EMBL" id="JAGSXJ010000020">
    <property type="protein sequence ID" value="KAH6680023.1"/>
    <property type="molecule type" value="Genomic_DNA"/>
</dbReference>
<sequence length="257" mass="30140">MLYRLFTRLPLELRLEIWETAAAAYRDILTEYVETSDLEFVPDRSTPPPPLMHACRESRTHLIKKKVYVQVFHDAEAAPYHWVNYEADVFAITIPDLMENAPEYESTPVQHVRLEALPGGEYLFNSNWTFTFALRLIHAFATVQTFEIFVDEVLWKWMFAFHRRGYPGGDRCPPNNYLVVNVRTGECIDGENWRQYVKWCRKCDFGPECDPSDSRYESEECPTYFLDEWTFPPKVLRCWTGPDSNATVEPVERYSGP</sequence>
<evidence type="ECO:0000313" key="3">
    <source>
        <dbReference type="Proteomes" id="UP000770015"/>
    </source>
</evidence>
<keyword evidence="3" id="KW-1185">Reference proteome</keyword>
<evidence type="ECO:0000313" key="2">
    <source>
        <dbReference type="EMBL" id="KAH6680023.1"/>
    </source>
</evidence>
<organism evidence="2 3">
    <name type="scientific">Plectosphaerella plurivora</name>
    <dbReference type="NCBI Taxonomy" id="936078"/>
    <lineage>
        <taxon>Eukaryota</taxon>
        <taxon>Fungi</taxon>
        <taxon>Dikarya</taxon>
        <taxon>Ascomycota</taxon>
        <taxon>Pezizomycotina</taxon>
        <taxon>Sordariomycetes</taxon>
        <taxon>Hypocreomycetidae</taxon>
        <taxon>Glomerellales</taxon>
        <taxon>Plectosphaerellaceae</taxon>
        <taxon>Plectosphaerella</taxon>
    </lineage>
</organism>
<dbReference type="PANTHER" id="PTHR35910">
    <property type="entry name" value="2EXR DOMAIN-CONTAINING PROTEIN"/>
    <property type="match status" value="1"/>
</dbReference>
<dbReference type="Proteomes" id="UP000770015">
    <property type="component" value="Unassembled WGS sequence"/>
</dbReference>
<dbReference type="OrthoDB" id="3473305at2759"/>
<protein>
    <recommendedName>
        <fullName evidence="1">2EXR domain-containing protein</fullName>
    </recommendedName>
</protein>
<accession>A0A9P9A687</accession>
<feature type="domain" description="2EXR" evidence="1">
    <location>
        <begin position="4"/>
        <end position="90"/>
    </location>
</feature>
<dbReference type="InterPro" id="IPR045518">
    <property type="entry name" value="2EXR"/>
</dbReference>
<comment type="caution">
    <text evidence="2">The sequence shown here is derived from an EMBL/GenBank/DDBJ whole genome shotgun (WGS) entry which is preliminary data.</text>
</comment>
<name>A0A9P9A687_9PEZI</name>